<evidence type="ECO:0000256" key="5">
    <source>
        <dbReference type="ARBA" id="ARBA00022692"/>
    </source>
</evidence>
<dbReference type="InterPro" id="IPR011701">
    <property type="entry name" value="MFS"/>
</dbReference>
<gene>
    <name evidence="10" type="ORF">Bealeia1_01065</name>
</gene>
<evidence type="ECO:0000256" key="8">
    <source>
        <dbReference type="RuleBase" id="RU365088"/>
    </source>
</evidence>
<evidence type="ECO:0000313" key="11">
    <source>
        <dbReference type="Proteomes" id="UP001330434"/>
    </source>
</evidence>
<feature type="transmembrane region" description="Helical" evidence="8">
    <location>
        <begin position="100"/>
        <end position="121"/>
    </location>
</feature>
<comment type="similarity">
    <text evidence="2 8">Belongs to the major facilitator superfamily. Bcr/CmlA family.</text>
</comment>
<reference evidence="10 11" key="1">
    <citation type="journal article" date="2024" name="Environ. Microbiol.">
        <title>Novel evolutionary insights on the interactions of the Holosporales (Alphaproteobacteria) with eukaryotic hosts from comparative genomics.</title>
        <authorList>
            <person name="Giovannini M."/>
            <person name="Petroni G."/>
            <person name="Castelli M."/>
        </authorList>
    </citation>
    <scope>NUCLEOTIDE SEQUENCE [LARGE SCALE GENOMIC DNA]</scope>
    <source>
        <strain evidence="10 11">US_Bl 15I1</strain>
    </source>
</reference>
<feature type="transmembrane region" description="Helical" evidence="8">
    <location>
        <begin position="7"/>
        <end position="24"/>
    </location>
</feature>
<dbReference type="InterPro" id="IPR036259">
    <property type="entry name" value="MFS_trans_sf"/>
</dbReference>
<dbReference type="EMBL" id="CP133270">
    <property type="protein sequence ID" value="WVX66876.1"/>
    <property type="molecule type" value="Genomic_DNA"/>
</dbReference>
<protein>
    <recommendedName>
        <fullName evidence="8">Bcr/CflA family efflux transporter</fullName>
    </recommendedName>
</protein>
<dbReference type="Gene3D" id="1.20.1720.10">
    <property type="entry name" value="Multidrug resistance protein D"/>
    <property type="match status" value="1"/>
</dbReference>
<evidence type="ECO:0000256" key="6">
    <source>
        <dbReference type="ARBA" id="ARBA00022989"/>
    </source>
</evidence>
<keyword evidence="7 8" id="KW-0472">Membrane</keyword>
<keyword evidence="6 8" id="KW-1133">Transmembrane helix</keyword>
<keyword evidence="3 8" id="KW-0813">Transport</keyword>
<feature type="transmembrane region" description="Helical" evidence="8">
    <location>
        <begin position="343"/>
        <end position="362"/>
    </location>
</feature>
<evidence type="ECO:0000256" key="1">
    <source>
        <dbReference type="ARBA" id="ARBA00004651"/>
    </source>
</evidence>
<dbReference type="SUPFAM" id="SSF103473">
    <property type="entry name" value="MFS general substrate transporter"/>
    <property type="match status" value="1"/>
</dbReference>
<dbReference type="PANTHER" id="PTHR23502:SF132">
    <property type="entry name" value="POLYAMINE TRANSPORTER 2-RELATED"/>
    <property type="match status" value="1"/>
</dbReference>
<dbReference type="Pfam" id="PF07690">
    <property type="entry name" value="MFS_1"/>
    <property type="match status" value="1"/>
</dbReference>
<feature type="transmembrane region" description="Helical" evidence="8">
    <location>
        <begin position="368"/>
        <end position="386"/>
    </location>
</feature>
<comment type="subcellular location">
    <subcellularLocation>
        <location evidence="8">Cell inner membrane</location>
        <topology evidence="8">Multi-pass membrane protein</topology>
    </subcellularLocation>
    <subcellularLocation>
        <location evidence="1">Cell membrane</location>
        <topology evidence="1">Multi-pass membrane protein</topology>
    </subcellularLocation>
</comment>
<dbReference type="InterPro" id="IPR004812">
    <property type="entry name" value="Efflux_drug-R_Bcr/CmlA"/>
</dbReference>
<dbReference type="InterPro" id="IPR020846">
    <property type="entry name" value="MFS_dom"/>
</dbReference>
<keyword evidence="5 8" id="KW-0812">Transmembrane</keyword>
<accession>A0ABZ2C369</accession>
<keyword evidence="4" id="KW-1003">Cell membrane</keyword>
<organism evidence="10 11">
    <name type="scientific">Candidatus Bealeia paramacronuclearis</name>
    <dbReference type="NCBI Taxonomy" id="1921001"/>
    <lineage>
        <taxon>Bacteria</taxon>
        <taxon>Pseudomonadati</taxon>
        <taxon>Pseudomonadota</taxon>
        <taxon>Alphaproteobacteria</taxon>
        <taxon>Holosporales</taxon>
        <taxon>Holosporaceae</taxon>
        <taxon>Candidatus Bealeia</taxon>
    </lineage>
</organism>
<evidence type="ECO:0000256" key="2">
    <source>
        <dbReference type="ARBA" id="ARBA00006236"/>
    </source>
</evidence>
<evidence type="ECO:0000256" key="4">
    <source>
        <dbReference type="ARBA" id="ARBA00022475"/>
    </source>
</evidence>
<feature type="transmembrane region" description="Helical" evidence="8">
    <location>
        <begin position="251"/>
        <end position="271"/>
    </location>
</feature>
<dbReference type="Proteomes" id="UP001330434">
    <property type="component" value="Chromosome"/>
</dbReference>
<keyword evidence="8" id="KW-0997">Cell inner membrane</keyword>
<dbReference type="PANTHER" id="PTHR23502">
    <property type="entry name" value="MAJOR FACILITATOR SUPERFAMILY"/>
    <property type="match status" value="1"/>
</dbReference>
<evidence type="ECO:0000256" key="7">
    <source>
        <dbReference type="ARBA" id="ARBA00023136"/>
    </source>
</evidence>
<dbReference type="PROSITE" id="PS50850">
    <property type="entry name" value="MFS"/>
    <property type="match status" value="1"/>
</dbReference>
<dbReference type="NCBIfam" id="TIGR00710">
    <property type="entry name" value="efflux_Bcr_CflA"/>
    <property type="match status" value="1"/>
</dbReference>
<dbReference type="RefSeq" id="WP_331255694.1">
    <property type="nucleotide sequence ID" value="NZ_CP133270.1"/>
</dbReference>
<feature type="transmembrane region" description="Helical" evidence="8">
    <location>
        <begin position="307"/>
        <end position="331"/>
    </location>
</feature>
<proteinExistence type="inferred from homology"/>
<sequence length="396" mass="43157">MSRPGQFWISAILILAIVVVEVATDIYIPTLSYLTQFFKTTEEAVNYSLSACLLGFSVAGPIFGPLSDSFGRKKLIILGLILFTLASFGCSSSQSIEGLIAWRFLQGMGTAGPAVLGWAILKDLYEGREAAHAMTTVGMAMTLSPAIAPLLGGYIAINFDWTWIFVIVGSVGAISAVSSFVALPETLHHDDRLKFSIKGLFATYSEILKTPGYILPNLIDALTYGCLWSYLSATTFFFVNRLGFTMIEYAYFDAVLLIFYVIGSLYTRRLLKTTPIENALKKGIMLCILGSFALLFVSIFFSENAFIITAAMTVHSFGMALVFPNAATLALEATPDNLGSGSAMLSTLQCLTGGIMIIIGGYLYMTNIIWVSVMIVIASLLAYWFFQKLHLSKKLA</sequence>
<evidence type="ECO:0000313" key="10">
    <source>
        <dbReference type="EMBL" id="WVX66876.1"/>
    </source>
</evidence>
<feature type="transmembrane region" description="Helical" evidence="8">
    <location>
        <begin position="133"/>
        <end position="157"/>
    </location>
</feature>
<feature type="domain" description="Major facilitator superfamily (MFS) profile" evidence="9">
    <location>
        <begin position="9"/>
        <end position="390"/>
    </location>
</feature>
<evidence type="ECO:0000259" key="9">
    <source>
        <dbReference type="PROSITE" id="PS50850"/>
    </source>
</evidence>
<name>A0ABZ2C369_9PROT</name>
<feature type="transmembrane region" description="Helical" evidence="8">
    <location>
        <begin position="218"/>
        <end position="239"/>
    </location>
</feature>
<feature type="transmembrane region" description="Helical" evidence="8">
    <location>
        <begin position="75"/>
        <end position="94"/>
    </location>
</feature>
<feature type="transmembrane region" description="Helical" evidence="8">
    <location>
        <begin position="44"/>
        <end position="63"/>
    </location>
</feature>
<feature type="transmembrane region" description="Helical" evidence="8">
    <location>
        <begin position="283"/>
        <end position="301"/>
    </location>
</feature>
<dbReference type="CDD" id="cd17320">
    <property type="entry name" value="MFS_MdfA_MDR_like"/>
    <property type="match status" value="1"/>
</dbReference>
<evidence type="ECO:0000256" key="3">
    <source>
        <dbReference type="ARBA" id="ARBA00022448"/>
    </source>
</evidence>
<keyword evidence="11" id="KW-1185">Reference proteome</keyword>
<feature type="transmembrane region" description="Helical" evidence="8">
    <location>
        <begin position="163"/>
        <end position="183"/>
    </location>
</feature>